<keyword evidence="3 6" id="KW-0479">Metal-binding</keyword>
<keyword evidence="5 6" id="KW-0408">Iron</keyword>
<dbReference type="InterPro" id="IPR050295">
    <property type="entry name" value="Plant_2OG-oxidoreductases"/>
</dbReference>
<comment type="cofactor">
    <cofactor evidence="1">
        <name>Fe cation</name>
        <dbReference type="ChEBI" id="CHEBI:24875"/>
    </cofactor>
</comment>
<dbReference type="GO" id="GO:0097295">
    <property type="term" value="P:morphine biosynthetic process"/>
    <property type="evidence" value="ECO:0007669"/>
    <property type="project" value="UniProtKB-ARBA"/>
</dbReference>
<dbReference type="Gene3D" id="2.60.120.330">
    <property type="entry name" value="B-lactam Antibiotic, Isopenicillin N Synthase, Chain"/>
    <property type="match status" value="1"/>
</dbReference>
<dbReference type="SUPFAM" id="SSF51197">
    <property type="entry name" value="Clavaminate synthase-like"/>
    <property type="match status" value="1"/>
</dbReference>
<evidence type="ECO:0000256" key="3">
    <source>
        <dbReference type="ARBA" id="ARBA00022723"/>
    </source>
</evidence>
<proteinExistence type="inferred from homology"/>
<dbReference type="InterPro" id="IPR027443">
    <property type="entry name" value="IPNS-like_sf"/>
</dbReference>
<feature type="domain" description="Fe2OG dioxygenase" evidence="7">
    <location>
        <begin position="214"/>
        <end position="315"/>
    </location>
</feature>
<evidence type="ECO:0000256" key="6">
    <source>
        <dbReference type="RuleBase" id="RU003682"/>
    </source>
</evidence>
<dbReference type="InterPro" id="IPR026992">
    <property type="entry name" value="DIOX_N"/>
</dbReference>
<sequence length="364" mass="41601">MDHKVPVTLVSSLLVPSVQEMARKSVLDAIPTRYIRDDVRADLMNVKNLDETDHLLPSLPIIDMKALLDDEWEVMDLELEKLHLACKDWGFFQLVNHNVNEHLVAKVKGGIQDFFNLSIEEKQKYWQKPGDVEGFGQAFVVSEEQKLDWGDLFFVVTQPEHLRKPYLFPLLPHLFRETLEEYSIELRNLAMKILKMMCKALKMEMEDMKPWFEDGQQAFRMNYYPPCPQPEQVIGLTPHSDAVGLTILLQINDVEGLQIRKDGMWVPVKPLTNAFIVNVGDILEIVTNGIYRSIEHRAVVNSSKERLSIATFHSPGVDGEIGPAPSLISSDSPPLFKRIKVEDYVKGLFARELAGKSYLDSMRV</sequence>
<keyword evidence="4 6" id="KW-0560">Oxidoreductase</keyword>
<dbReference type="InterPro" id="IPR005123">
    <property type="entry name" value="Oxoglu/Fe-dep_dioxygenase_dom"/>
</dbReference>
<name>A0AAP0EB17_9MAGN</name>
<keyword evidence="9" id="KW-1185">Reference proteome</keyword>
<dbReference type="Pfam" id="PF14226">
    <property type="entry name" value="DIOX_N"/>
    <property type="match status" value="1"/>
</dbReference>
<dbReference type="PANTHER" id="PTHR47991">
    <property type="entry name" value="OXOGLUTARATE/IRON-DEPENDENT DIOXYGENASE"/>
    <property type="match status" value="1"/>
</dbReference>
<dbReference type="PROSITE" id="PS51471">
    <property type="entry name" value="FE2OG_OXY"/>
    <property type="match status" value="1"/>
</dbReference>
<accession>A0AAP0EB17</accession>
<dbReference type="Pfam" id="PF03171">
    <property type="entry name" value="2OG-FeII_Oxy"/>
    <property type="match status" value="1"/>
</dbReference>
<dbReference type="GO" id="GO:0016706">
    <property type="term" value="F:2-oxoglutarate-dependent dioxygenase activity"/>
    <property type="evidence" value="ECO:0007669"/>
    <property type="project" value="UniProtKB-ARBA"/>
</dbReference>
<comment type="caution">
    <text evidence="8">The sequence shown here is derived from an EMBL/GenBank/DDBJ whole genome shotgun (WGS) entry which is preliminary data.</text>
</comment>
<evidence type="ECO:0000259" key="7">
    <source>
        <dbReference type="PROSITE" id="PS51471"/>
    </source>
</evidence>
<protein>
    <recommendedName>
        <fullName evidence="7">Fe2OG dioxygenase domain-containing protein</fullName>
    </recommendedName>
</protein>
<evidence type="ECO:0000256" key="4">
    <source>
        <dbReference type="ARBA" id="ARBA00023002"/>
    </source>
</evidence>
<dbReference type="GO" id="GO:0046872">
    <property type="term" value="F:metal ion binding"/>
    <property type="evidence" value="ECO:0007669"/>
    <property type="project" value="UniProtKB-KW"/>
</dbReference>
<dbReference type="EMBL" id="JBBNAG010000012">
    <property type="protein sequence ID" value="KAK9088177.1"/>
    <property type="molecule type" value="Genomic_DNA"/>
</dbReference>
<gene>
    <name evidence="8" type="ORF">Scep_027259</name>
</gene>
<evidence type="ECO:0000256" key="2">
    <source>
        <dbReference type="ARBA" id="ARBA00008056"/>
    </source>
</evidence>
<comment type="similarity">
    <text evidence="2 6">Belongs to the iron/ascorbate-dependent oxidoreductase family.</text>
</comment>
<dbReference type="AlphaFoldDB" id="A0AAP0EB17"/>
<evidence type="ECO:0000313" key="8">
    <source>
        <dbReference type="EMBL" id="KAK9088177.1"/>
    </source>
</evidence>
<reference evidence="8 9" key="1">
    <citation type="submission" date="2024-01" db="EMBL/GenBank/DDBJ databases">
        <title>Genome assemblies of Stephania.</title>
        <authorList>
            <person name="Yang L."/>
        </authorList>
    </citation>
    <scope>NUCLEOTIDE SEQUENCE [LARGE SCALE GENOMIC DNA]</scope>
    <source>
        <strain evidence="8">JXDWG</strain>
        <tissue evidence="8">Leaf</tissue>
    </source>
</reference>
<evidence type="ECO:0000256" key="1">
    <source>
        <dbReference type="ARBA" id="ARBA00001962"/>
    </source>
</evidence>
<organism evidence="8 9">
    <name type="scientific">Stephania cephalantha</name>
    <dbReference type="NCBI Taxonomy" id="152367"/>
    <lineage>
        <taxon>Eukaryota</taxon>
        <taxon>Viridiplantae</taxon>
        <taxon>Streptophyta</taxon>
        <taxon>Embryophyta</taxon>
        <taxon>Tracheophyta</taxon>
        <taxon>Spermatophyta</taxon>
        <taxon>Magnoliopsida</taxon>
        <taxon>Ranunculales</taxon>
        <taxon>Menispermaceae</taxon>
        <taxon>Menispermoideae</taxon>
        <taxon>Cissampelideae</taxon>
        <taxon>Stephania</taxon>
    </lineage>
</organism>
<dbReference type="Proteomes" id="UP001419268">
    <property type="component" value="Unassembled WGS sequence"/>
</dbReference>
<dbReference type="FunFam" id="2.60.120.330:FF:000001">
    <property type="entry name" value="Protein SRG1"/>
    <property type="match status" value="1"/>
</dbReference>
<evidence type="ECO:0000256" key="5">
    <source>
        <dbReference type="ARBA" id="ARBA00023004"/>
    </source>
</evidence>
<dbReference type="InterPro" id="IPR044861">
    <property type="entry name" value="IPNS-like_FE2OG_OXY"/>
</dbReference>
<evidence type="ECO:0000313" key="9">
    <source>
        <dbReference type="Proteomes" id="UP001419268"/>
    </source>
</evidence>